<comment type="subcellular location">
    <subcellularLocation>
        <location evidence="2">Cytoplasm</location>
    </subcellularLocation>
    <subcellularLocation>
        <location evidence="1">Nucleus</location>
    </subcellularLocation>
</comment>
<dbReference type="InterPro" id="IPR000415">
    <property type="entry name" value="Nitroreductase-like"/>
</dbReference>
<dbReference type="PANTHER" id="PTHR43035">
    <property type="entry name" value="FATTY ACID REPRESSION MUTANT PROTEIN 2-RELATED"/>
    <property type="match status" value="1"/>
</dbReference>
<accession>A0AAJ0D4W4</accession>
<name>A0AAJ0D4W4_9PEZI</name>
<keyword evidence="6" id="KW-0539">Nucleus</keyword>
<evidence type="ECO:0000256" key="3">
    <source>
        <dbReference type="ARBA" id="ARBA00007118"/>
    </source>
</evidence>
<keyword evidence="4" id="KW-0963">Cytoplasm</keyword>
<evidence type="ECO:0000256" key="1">
    <source>
        <dbReference type="ARBA" id="ARBA00004123"/>
    </source>
</evidence>
<evidence type="ECO:0000256" key="5">
    <source>
        <dbReference type="ARBA" id="ARBA00023002"/>
    </source>
</evidence>
<evidence type="ECO:0000313" key="8">
    <source>
        <dbReference type="EMBL" id="KAK3045753.1"/>
    </source>
</evidence>
<feature type="domain" description="Nitroreductase" evidence="7">
    <location>
        <begin position="10"/>
        <end position="178"/>
    </location>
</feature>
<dbReference type="Pfam" id="PF00881">
    <property type="entry name" value="Nitroreductase"/>
    <property type="match status" value="1"/>
</dbReference>
<dbReference type="GO" id="GO:0005634">
    <property type="term" value="C:nucleus"/>
    <property type="evidence" value="ECO:0007669"/>
    <property type="project" value="UniProtKB-SubCell"/>
</dbReference>
<protein>
    <submittedName>
        <fullName evidence="8">Type II nitroreductase</fullName>
    </submittedName>
</protein>
<keyword evidence="5" id="KW-0560">Oxidoreductase</keyword>
<organism evidence="8 9">
    <name type="scientific">Extremus antarcticus</name>
    <dbReference type="NCBI Taxonomy" id="702011"/>
    <lineage>
        <taxon>Eukaryota</taxon>
        <taxon>Fungi</taxon>
        <taxon>Dikarya</taxon>
        <taxon>Ascomycota</taxon>
        <taxon>Pezizomycotina</taxon>
        <taxon>Dothideomycetes</taxon>
        <taxon>Dothideomycetidae</taxon>
        <taxon>Mycosphaerellales</taxon>
        <taxon>Extremaceae</taxon>
        <taxon>Extremus</taxon>
    </lineage>
</organism>
<evidence type="ECO:0000313" key="9">
    <source>
        <dbReference type="Proteomes" id="UP001271007"/>
    </source>
</evidence>
<evidence type="ECO:0000256" key="2">
    <source>
        <dbReference type="ARBA" id="ARBA00004496"/>
    </source>
</evidence>
<evidence type="ECO:0000256" key="6">
    <source>
        <dbReference type="ARBA" id="ARBA00023242"/>
    </source>
</evidence>
<proteinExistence type="inferred from homology"/>
<comment type="similarity">
    <text evidence="3">Belongs to the nitroreductase family.</text>
</comment>
<dbReference type="FunFam" id="3.40.109.10:FF:000001">
    <property type="entry name" value="Nitroreductase family"/>
    <property type="match status" value="1"/>
</dbReference>
<dbReference type="PANTHER" id="PTHR43035:SF1">
    <property type="entry name" value="FATTY ACID REPRESSION MUTANT PROTEIN 2-RELATED"/>
    <property type="match status" value="1"/>
</dbReference>
<sequence length="205" mass="23277">MSSKAFLDIIATRRTFYQLGPQSPISDLRIQEIIHQVILNVPSAFNSQTTRVVLLVKQEHVKLWDIVKEAVKGVAPAEQWSNTETKLKGFQDAYGTVLFFDDRTAIHEYQAKFQLYAPKIPTWAVQSNGMHQLAVWTALEQEGFGANLQHYNPLIDAKIAAEWKISGDWELSGQLVFGNRLSEPNQKTYKPVEDRFKVFGAESPN</sequence>
<dbReference type="InterPro" id="IPR029479">
    <property type="entry name" value="Nitroreductase"/>
</dbReference>
<dbReference type="CDD" id="cd02140">
    <property type="entry name" value="Frm2-like"/>
    <property type="match status" value="1"/>
</dbReference>
<dbReference type="InterPro" id="IPR033877">
    <property type="entry name" value="Frm2/Hbn1"/>
</dbReference>
<dbReference type="Proteomes" id="UP001271007">
    <property type="component" value="Unassembled WGS sequence"/>
</dbReference>
<evidence type="ECO:0000256" key="4">
    <source>
        <dbReference type="ARBA" id="ARBA00022490"/>
    </source>
</evidence>
<reference evidence="8" key="1">
    <citation type="submission" date="2023-04" db="EMBL/GenBank/DDBJ databases">
        <title>Black Yeasts Isolated from many extreme environments.</title>
        <authorList>
            <person name="Coleine C."/>
            <person name="Stajich J.E."/>
            <person name="Selbmann L."/>
        </authorList>
    </citation>
    <scope>NUCLEOTIDE SEQUENCE</scope>
    <source>
        <strain evidence="8">CCFEE 5312</strain>
    </source>
</reference>
<keyword evidence="9" id="KW-1185">Reference proteome</keyword>
<comment type="caution">
    <text evidence="8">The sequence shown here is derived from an EMBL/GenBank/DDBJ whole genome shotgun (WGS) entry which is preliminary data.</text>
</comment>
<dbReference type="Gene3D" id="3.40.109.10">
    <property type="entry name" value="NADH Oxidase"/>
    <property type="match status" value="1"/>
</dbReference>
<dbReference type="EMBL" id="JAWDJX010000157">
    <property type="protein sequence ID" value="KAK3045753.1"/>
    <property type="molecule type" value="Genomic_DNA"/>
</dbReference>
<evidence type="ECO:0000259" key="7">
    <source>
        <dbReference type="Pfam" id="PF00881"/>
    </source>
</evidence>
<dbReference type="GO" id="GO:0034599">
    <property type="term" value="P:cellular response to oxidative stress"/>
    <property type="evidence" value="ECO:0007669"/>
    <property type="project" value="InterPro"/>
</dbReference>
<gene>
    <name evidence="8" type="primary">FRM2</name>
    <name evidence="8" type="ORF">LTR09_012711</name>
</gene>
<dbReference type="SUPFAM" id="SSF55469">
    <property type="entry name" value="FMN-dependent nitroreductase-like"/>
    <property type="match status" value="1"/>
</dbReference>
<dbReference type="GO" id="GO:0016491">
    <property type="term" value="F:oxidoreductase activity"/>
    <property type="evidence" value="ECO:0007669"/>
    <property type="project" value="UniProtKB-KW"/>
</dbReference>
<dbReference type="GO" id="GO:0005737">
    <property type="term" value="C:cytoplasm"/>
    <property type="evidence" value="ECO:0007669"/>
    <property type="project" value="UniProtKB-SubCell"/>
</dbReference>
<dbReference type="AlphaFoldDB" id="A0AAJ0D4W4"/>